<feature type="non-terminal residue" evidence="2">
    <location>
        <position position="1"/>
    </location>
</feature>
<protein>
    <submittedName>
        <fullName evidence="2">Uncharacterized protein</fullName>
    </submittedName>
</protein>
<proteinExistence type="predicted"/>
<dbReference type="AlphaFoldDB" id="A0A1Y2GDG7"/>
<accession>A0A1Y2GDG7</accession>
<name>A0A1Y2GDG7_9FUNG</name>
<reference evidence="2 3" key="1">
    <citation type="submission" date="2016-07" db="EMBL/GenBank/DDBJ databases">
        <title>Pervasive Adenine N6-methylation of Active Genes in Fungi.</title>
        <authorList>
            <consortium name="DOE Joint Genome Institute"/>
            <person name="Mondo S.J."/>
            <person name="Dannebaum R.O."/>
            <person name="Kuo R.C."/>
            <person name="Labutti K."/>
            <person name="Haridas S."/>
            <person name="Kuo A."/>
            <person name="Salamov A."/>
            <person name="Ahrendt S.R."/>
            <person name="Lipzen A."/>
            <person name="Sullivan W."/>
            <person name="Andreopoulos W.B."/>
            <person name="Clum A."/>
            <person name="Lindquist E."/>
            <person name="Daum C."/>
            <person name="Ramamoorthy G.K."/>
            <person name="Gryganskyi A."/>
            <person name="Culley D."/>
            <person name="Magnuson J.K."/>
            <person name="James T.Y."/>
            <person name="O'Malley M.A."/>
            <person name="Stajich J.E."/>
            <person name="Spatafora J.W."/>
            <person name="Visel A."/>
            <person name="Grigoriev I.V."/>
        </authorList>
    </citation>
    <scope>NUCLEOTIDE SEQUENCE [LARGE SCALE GENOMIC DNA]</scope>
    <source>
        <strain evidence="2 3">NRRL 3116</strain>
    </source>
</reference>
<keyword evidence="1" id="KW-0812">Transmembrane</keyword>
<sequence>VPFDSASQFLANDPFLLLIILFIYYIHLHPYTLLHITLLSITLHCSRLLPLSYTTLLIQNKSRHLFERKQRINSQQCTPLFGNLASVLLLLWAL</sequence>
<comment type="caution">
    <text evidence="2">The sequence shown here is derived from an EMBL/GenBank/DDBJ whole genome shotgun (WGS) entry which is preliminary data.</text>
</comment>
<dbReference type="InParanoid" id="A0A1Y2GDG7"/>
<dbReference type="GeneID" id="33572321"/>
<dbReference type="EMBL" id="MCFF01000040">
    <property type="protein sequence ID" value="ORZ07770.1"/>
    <property type="molecule type" value="Genomic_DNA"/>
</dbReference>
<keyword evidence="1" id="KW-0472">Membrane</keyword>
<organism evidence="2 3">
    <name type="scientific">Lobosporangium transversale</name>
    <dbReference type="NCBI Taxonomy" id="64571"/>
    <lineage>
        <taxon>Eukaryota</taxon>
        <taxon>Fungi</taxon>
        <taxon>Fungi incertae sedis</taxon>
        <taxon>Mucoromycota</taxon>
        <taxon>Mortierellomycotina</taxon>
        <taxon>Mortierellomycetes</taxon>
        <taxon>Mortierellales</taxon>
        <taxon>Mortierellaceae</taxon>
        <taxon>Lobosporangium</taxon>
    </lineage>
</organism>
<evidence type="ECO:0000313" key="2">
    <source>
        <dbReference type="EMBL" id="ORZ07770.1"/>
    </source>
</evidence>
<evidence type="ECO:0000313" key="3">
    <source>
        <dbReference type="Proteomes" id="UP000193648"/>
    </source>
</evidence>
<dbReference type="RefSeq" id="XP_021878136.1">
    <property type="nucleotide sequence ID" value="XM_022030479.1"/>
</dbReference>
<feature type="transmembrane region" description="Helical" evidence="1">
    <location>
        <begin position="9"/>
        <end position="27"/>
    </location>
</feature>
<dbReference type="Proteomes" id="UP000193648">
    <property type="component" value="Unassembled WGS sequence"/>
</dbReference>
<keyword evidence="3" id="KW-1185">Reference proteome</keyword>
<evidence type="ECO:0000256" key="1">
    <source>
        <dbReference type="SAM" id="Phobius"/>
    </source>
</evidence>
<gene>
    <name evidence="2" type="ORF">BCR41DRAFT_424727</name>
</gene>
<keyword evidence="1" id="KW-1133">Transmembrane helix</keyword>